<protein>
    <submittedName>
        <fullName evidence="1">Uncharacterized protein</fullName>
    </submittedName>
</protein>
<organism evidence="1">
    <name type="scientific">marine sediment metagenome</name>
    <dbReference type="NCBI Taxonomy" id="412755"/>
    <lineage>
        <taxon>unclassified sequences</taxon>
        <taxon>metagenomes</taxon>
        <taxon>ecological metagenomes</taxon>
    </lineage>
</organism>
<gene>
    <name evidence="1" type="ORF">LCGC14_0770460</name>
</gene>
<dbReference type="AlphaFoldDB" id="A0A0F9PYH8"/>
<sequence length="57" mass="6882">MSKENCSDCGWLKKTAFKHRINGKDLYYCNNMENKGKMEKTVDDFEKCEFFDKTKRF</sequence>
<proteinExistence type="predicted"/>
<comment type="caution">
    <text evidence="1">The sequence shown here is derived from an EMBL/GenBank/DDBJ whole genome shotgun (WGS) entry which is preliminary data.</text>
</comment>
<dbReference type="EMBL" id="LAZR01001945">
    <property type="protein sequence ID" value="KKN36740.1"/>
    <property type="molecule type" value="Genomic_DNA"/>
</dbReference>
<name>A0A0F9PYH8_9ZZZZ</name>
<reference evidence="1" key="1">
    <citation type="journal article" date="2015" name="Nature">
        <title>Complex archaea that bridge the gap between prokaryotes and eukaryotes.</title>
        <authorList>
            <person name="Spang A."/>
            <person name="Saw J.H."/>
            <person name="Jorgensen S.L."/>
            <person name="Zaremba-Niedzwiedzka K."/>
            <person name="Martijn J."/>
            <person name="Lind A.E."/>
            <person name="van Eijk R."/>
            <person name="Schleper C."/>
            <person name="Guy L."/>
            <person name="Ettema T.J."/>
        </authorList>
    </citation>
    <scope>NUCLEOTIDE SEQUENCE</scope>
</reference>
<accession>A0A0F9PYH8</accession>
<evidence type="ECO:0000313" key="1">
    <source>
        <dbReference type="EMBL" id="KKN36740.1"/>
    </source>
</evidence>